<dbReference type="OrthoDB" id="9797506at2"/>
<protein>
    <submittedName>
        <fullName evidence="2">Phosphatidylethanolamine-binding protein</fullName>
    </submittedName>
</protein>
<dbReference type="Proteomes" id="UP000019918">
    <property type="component" value="Unassembled WGS sequence"/>
</dbReference>
<proteinExistence type="predicted"/>
<dbReference type="Pfam" id="PF01161">
    <property type="entry name" value="PBP"/>
    <property type="match status" value="1"/>
</dbReference>
<gene>
    <name evidence="2" type="ORF">BG55_19325</name>
</gene>
<dbReference type="Gene3D" id="3.90.280.10">
    <property type="entry name" value="PEBP-like"/>
    <property type="match status" value="1"/>
</dbReference>
<dbReference type="InterPro" id="IPR008914">
    <property type="entry name" value="PEBP"/>
</dbReference>
<evidence type="ECO:0000313" key="3">
    <source>
        <dbReference type="Proteomes" id="UP000019918"/>
    </source>
</evidence>
<name>A0A014NJS3_9GAMM</name>
<comment type="caution">
    <text evidence="2">The sequence shown here is derived from an EMBL/GenBank/DDBJ whole genome shotgun (WGS) entry which is preliminary data.</text>
</comment>
<dbReference type="RefSeq" id="WP_034940432.1">
    <property type="nucleotide sequence ID" value="NZ_JFHN01000068.1"/>
</dbReference>
<dbReference type="NCBIfam" id="TIGR00481">
    <property type="entry name" value="YbhB/YbcL family Raf kinase inhibitor-like protein"/>
    <property type="match status" value="1"/>
</dbReference>
<reference evidence="2 3" key="1">
    <citation type="submission" date="2014-02" db="EMBL/GenBank/DDBJ databases">
        <title>Draft genome of Erwinia mallotivora strain BT-MARDI, a papaya dieback pathogen.</title>
        <authorList>
            <person name="Redzuan R."/>
            <person name="Abu Bakar N."/>
            <person name="Badrun R."/>
            <person name="Mohd Raih M.F."/>
            <person name="Rozano L."/>
            <person name="Mat Amin N."/>
        </authorList>
    </citation>
    <scope>NUCLEOTIDE SEQUENCE [LARGE SCALE GENOMIC DNA]</scope>
    <source>
        <strain evidence="2 3">BT-MARDI</strain>
    </source>
</reference>
<accession>A0A014NJS3</accession>
<keyword evidence="1" id="KW-0732">Signal</keyword>
<dbReference type="InterPro" id="IPR005247">
    <property type="entry name" value="YbhB_YbcL/LppC-like"/>
</dbReference>
<organism evidence="2 3">
    <name type="scientific">Erwinia mallotivora</name>
    <dbReference type="NCBI Taxonomy" id="69222"/>
    <lineage>
        <taxon>Bacteria</taxon>
        <taxon>Pseudomonadati</taxon>
        <taxon>Pseudomonadota</taxon>
        <taxon>Gammaproteobacteria</taxon>
        <taxon>Enterobacterales</taxon>
        <taxon>Erwiniaceae</taxon>
        <taxon>Erwinia</taxon>
    </lineage>
</organism>
<dbReference type="CDD" id="cd00865">
    <property type="entry name" value="PEBP_bact_arch"/>
    <property type="match status" value="1"/>
</dbReference>
<dbReference type="PANTHER" id="PTHR30289:SF1">
    <property type="entry name" value="PEBP (PHOSPHATIDYLETHANOLAMINE-BINDING PROTEIN) FAMILY PROTEIN"/>
    <property type="match status" value="1"/>
</dbReference>
<dbReference type="SUPFAM" id="SSF49777">
    <property type="entry name" value="PEBP-like"/>
    <property type="match status" value="1"/>
</dbReference>
<sequence>MKKNLLCSALLLSAASAFAAPVFTLSSPDFNDNGMLAKKFAGATKGNPACTGQNLSPALSWQNPPAGTQSFALLITDPVGAKGLGVDHLVAYNIPPQRNHFAAGELTDGKDYTGGKNASGTGRYHGPCPPAGSGLHHYNFTLIATDLAVDTLQPGLSREQLLGQLKGHALGASGLIGRFGND</sequence>
<keyword evidence="3" id="KW-1185">Reference proteome</keyword>
<dbReference type="PATRIC" id="fig|69222.5.peg.3941"/>
<feature type="signal peptide" evidence="1">
    <location>
        <begin position="1"/>
        <end position="19"/>
    </location>
</feature>
<dbReference type="STRING" id="69222.BG55_19325"/>
<feature type="chain" id="PRO_5001472929" evidence="1">
    <location>
        <begin position="20"/>
        <end position="182"/>
    </location>
</feature>
<dbReference type="EMBL" id="JFHN01000068">
    <property type="protein sequence ID" value="EXU74050.1"/>
    <property type="molecule type" value="Genomic_DNA"/>
</dbReference>
<dbReference type="AlphaFoldDB" id="A0A014NJS3"/>
<evidence type="ECO:0000313" key="2">
    <source>
        <dbReference type="EMBL" id="EXU74050.1"/>
    </source>
</evidence>
<dbReference type="InterPro" id="IPR036610">
    <property type="entry name" value="PEBP-like_sf"/>
</dbReference>
<evidence type="ECO:0000256" key="1">
    <source>
        <dbReference type="SAM" id="SignalP"/>
    </source>
</evidence>
<dbReference type="PANTHER" id="PTHR30289">
    <property type="entry name" value="UNCHARACTERIZED PROTEIN YBCL-RELATED"/>
    <property type="match status" value="1"/>
</dbReference>